<evidence type="ECO:0000256" key="3">
    <source>
        <dbReference type="ARBA" id="ARBA00022679"/>
    </source>
</evidence>
<feature type="binding site" evidence="9">
    <location>
        <position position="88"/>
    </location>
    <ligand>
        <name>ATP</name>
        <dbReference type="ChEBI" id="CHEBI:30616"/>
    </ligand>
</feature>
<evidence type="ECO:0000256" key="6">
    <source>
        <dbReference type="ARBA" id="ARBA00022840"/>
    </source>
</evidence>
<feature type="domain" description="Protein kinase" evidence="12">
    <location>
        <begin position="59"/>
        <end position="310"/>
    </location>
</feature>
<dbReference type="InterPro" id="IPR000719">
    <property type="entry name" value="Prot_kinase_dom"/>
</dbReference>
<keyword evidence="3" id="KW-0808">Transferase</keyword>
<dbReference type="InterPro" id="IPR008271">
    <property type="entry name" value="Ser/Thr_kinase_AS"/>
</dbReference>
<dbReference type="GO" id="GO:0000226">
    <property type="term" value="P:microtubule cytoskeleton organization"/>
    <property type="evidence" value="ECO:0007669"/>
    <property type="project" value="TreeGrafter"/>
</dbReference>
<sequence>MTGKHSPSDGGNSSSTNMNVTFAKDEKHSLTPYGKLLYESQNDLRFKGEEKTGRRIGFYRILKDIGLGNFSRVKLGQHLLAKEKVAIKILDKTKLDNSTQRLLLREITSTEKLHHPNIIRLYEVIETIKEIYIVVEYASGGDLYSRITEHGKMAEDEAKIIFAQITAAVDHMHSKNIVHRDIKSENVFFAKEHLIKLGDLGFSTYTEKNQTLTTFCGSPPYAAPELYRDENYIGIYVDIWALGITLYFMITGLMPFRGENLVKLKKSIIDGNFSIPPYVSDQCQDLICGLLSYEKLERWSIDKIRSCPWLSRENFPEEFQPFALNLSYDWIPLSKTKTQSSIPARTSFEYETHSNLEELGITSDILKLIRPKDSDEKYLSNRDSINGTYRIILHRLQKQSNSLERDLVYDRGISEDVSAPRGRSMSVNIETNARKNKQNITNSFHTHSEKTKMCIIL</sequence>
<comment type="similarity">
    <text evidence="10">Belongs to the protein kinase superfamily.</text>
</comment>
<dbReference type="InterPro" id="IPR017441">
    <property type="entry name" value="Protein_kinase_ATP_BS"/>
</dbReference>
<evidence type="ECO:0000256" key="4">
    <source>
        <dbReference type="ARBA" id="ARBA00022741"/>
    </source>
</evidence>
<reference evidence="13" key="1">
    <citation type="submission" date="2021-02" db="EMBL/GenBank/DDBJ databases">
        <authorList>
            <person name="Nowell W R."/>
        </authorList>
    </citation>
    <scope>NUCLEOTIDE SEQUENCE</scope>
</reference>
<dbReference type="PROSITE" id="PS00108">
    <property type="entry name" value="PROTEIN_KINASE_ST"/>
    <property type="match status" value="1"/>
</dbReference>
<dbReference type="EC" id="2.7.11.1" evidence="1"/>
<evidence type="ECO:0000256" key="8">
    <source>
        <dbReference type="ARBA" id="ARBA00048679"/>
    </source>
</evidence>
<evidence type="ECO:0000256" key="10">
    <source>
        <dbReference type="RuleBase" id="RU000304"/>
    </source>
</evidence>
<dbReference type="PROSITE" id="PS50011">
    <property type="entry name" value="PROTEIN_KINASE_DOM"/>
    <property type="match status" value="1"/>
</dbReference>
<proteinExistence type="inferred from homology"/>
<dbReference type="GO" id="GO:0005524">
    <property type="term" value="F:ATP binding"/>
    <property type="evidence" value="ECO:0007669"/>
    <property type="project" value="UniProtKB-UniRule"/>
</dbReference>
<keyword evidence="11" id="KW-0812">Transmembrane</keyword>
<dbReference type="SMART" id="SM00220">
    <property type="entry name" value="S_TKc"/>
    <property type="match status" value="1"/>
</dbReference>
<evidence type="ECO:0000256" key="1">
    <source>
        <dbReference type="ARBA" id="ARBA00012513"/>
    </source>
</evidence>
<dbReference type="GO" id="GO:0005737">
    <property type="term" value="C:cytoplasm"/>
    <property type="evidence" value="ECO:0007669"/>
    <property type="project" value="TreeGrafter"/>
</dbReference>
<accession>A0A814NN68</accession>
<evidence type="ECO:0000256" key="9">
    <source>
        <dbReference type="PROSITE-ProRule" id="PRU10141"/>
    </source>
</evidence>
<dbReference type="Gene3D" id="1.10.510.10">
    <property type="entry name" value="Transferase(Phosphotransferase) domain 1"/>
    <property type="match status" value="1"/>
</dbReference>
<comment type="catalytic activity">
    <reaction evidence="8">
        <text>L-seryl-[protein] + ATP = O-phospho-L-seryl-[protein] + ADP + H(+)</text>
        <dbReference type="Rhea" id="RHEA:17989"/>
        <dbReference type="Rhea" id="RHEA-COMP:9863"/>
        <dbReference type="Rhea" id="RHEA-COMP:11604"/>
        <dbReference type="ChEBI" id="CHEBI:15378"/>
        <dbReference type="ChEBI" id="CHEBI:29999"/>
        <dbReference type="ChEBI" id="CHEBI:30616"/>
        <dbReference type="ChEBI" id="CHEBI:83421"/>
        <dbReference type="ChEBI" id="CHEBI:456216"/>
        <dbReference type="EC" id="2.7.11.1"/>
    </reaction>
</comment>
<comment type="caution">
    <text evidence="13">The sequence shown here is derived from an EMBL/GenBank/DDBJ whole genome shotgun (WGS) entry which is preliminary data.</text>
</comment>
<keyword evidence="6 9" id="KW-0067">ATP-binding</keyword>
<dbReference type="PANTHER" id="PTHR24346:SF49">
    <property type="entry name" value="NIM1 SERINE_THREONINE PROTEIN KINASE"/>
    <property type="match status" value="1"/>
</dbReference>
<evidence type="ECO:0000256" key="5">
    <source>
        <dbReference type="ARBA" id="ARBA00022777"/>
    </source>
</evidence>
<comment type="catalytic activity">
    <reaction evidence="7">
        <text>L-threonyl-[protein] + ATP = O-phospho-L-threonyl-[protein] + ADP + H(+)</text>
        <dbReference type="Rhea" id="RHEA:46608"/>
        <dbReference type="Rhea" id="RHEA-COMP:11060"/>
        <dbReference type="Rhea" id="RHEA-COMP:11605"/>
        <dbReference type="ChEBI" id="CHEBI:15378"/>
        <dbReference type="ChEBI" id="CHEBI:30013"/>
        <dbReference type="ChEBI" id="CHEBI:30616"/>
        <dbReference type="ChEBI" id="CHEBI:61977"/>
        <dbReference type="ChEBI" id="CHEBI:456216"/>
        <dbReference type="EC" id="2.7.11.1"/>
    </reaction>
</comment>
<dbReference type="EMBL" id="CAJNOG010000227">
    <property type="protein sequence ID" value="CAF1095455.1"/>
    <property type="molecule type" value="Genomic_DNA"/>
</dbReference>
<evidence type="ECO:0000256" key="2">
    <source>
        <dbReference type="ARBA" id="ARBA00022527"/>
    </source>
</evidence>
<evidence type="ECO:0000256" key="11">
    <source>
        <dbReference type="SAM" id="Phobius"/>
    </source>
</evidence>
<protein>
    <recommendedName>
        <fullName evidence="1">non-specific serine/threonine protein kinase</fullName>
        <ecNumber evidence="1">2.7.11.1</ecNumber>
    </recommendedName>
</protein>
<keyword evidence="2 10" id="KW-0723">Serine/threonine-protein kinase</keyword>
<dbReference type="AlphaFoldDB" id="A0A814NN68"/>
<dbReference type="SUPFAM" id="SSF56112">
    <property type="entry name" value="Protein kinase-like (PK-like)"/>
    <property type="match status" value="1"/>
</dbReference>
<evidence type="ECO:0000313" key="14">
    <source>
        <dbReference type="Proteomes" id="UP000663845"/>
    </source>
</evidence>
<dbReference type="InterPro" id="IPR011009">
    <property type="entry name" value="Kinase-like_dom_sf"/>
</dbReference>
<gene>
    <name evidence="13" type="ORF">JYZ213_LOCUS21082</name>
</gene>
<name>A0A814NN68_9BILA</name>
<keyword evidence="4 9" id="KW-0547">Nucleotide-binding</keyword>
<keyword evidence="11" id="KW-1133">Transmembrane helix</keyword>
<feature type="transmembrane region" description="Helical" evidence="11">
    <location>
        <begin position="233"/>
        <end position="256"/>
    </location>
</feature>
<dbReference type="GO" id="GO:0035556">
    <property type="term" value="P:intracellular signal transduction"/>
    <property type="evidence" value="ECO:0007669"/>
    <property type="project" value="TreeGrafter"/>
</dbReference>
<dbReference type="Proteomes" id="UP000663845">
    <property type="component" value="Unassembled WGS sequence"/>
</dbReference>
<dbReference type="GO" id="GO:0050321">
    <property type="term" value="F:tau-protein kinase activity"/>
    <property type="evidence" value="ECO:0007669"/>
    <property type="project" value="TreeGrafter"/>
</dbReference>
<keyword evidence="11" id="KW-0472">Membrane</keyword>
<keyword evidence="5" id="KW-0418">Kinase</keyword>
<dbReference type="FunFam" id="1.10.510.10:FF:000571">
    <property type="entry name" value="Maternal embryonic leucine zipper kinase"/>
    <property type="match status" value="1"/>
</dbReference>
<dbReference type="Pfam" id="PF00069">
    <property type="entry name" value="Pkinase"/>
    <property type="match status" value="1"/>
</dbReference>
<organism evidence="13 14">
    <name type="scientific">Adineta steineri</name>
    <dbReference type="NCBI Taxonomy" id="433720"/>
    <lineage>
        <taxon>Eukaryota</taxon>
        <taxon>Metazoa</taxon>
        <taxon>Spiralia</taxon>
        <taxon>Gnathifera</taxon>
        <taxon>Rotifera</taxon>
        <taxon>Eurotatoria</taxon>
        <taxon>Bdelloidea</taxon>
        <taxon>Adinetida</taxon>
        <taxon>Adinetidae</taxon>
        <taxon>Adineta</taxon>
    </lineage>
</organism>
<dbReference type="FunFam" id="3.30.200.20:FF:000003">
    <property type="entry name" value="Non-specific serine/threonine protein kinase"/>
    <property type="match status" value="1"/>
</dbReference>
<evidence type="ECO:0000256" key="7">
    <source>
        <dbReference type="ARBA" id="ARBA00047899"/>
    </source>
</evidence>
<dbReference type="PANTHER" id="PTHR24346">
    <property type="entry name" value="MAP/MICROTUBULE AFFINITY-REGULATING KINASE"/>
    <property type="match status" value="1"/>
</dbReference>
<evidence type="ECO:0000259" key="12">
    <source>
        <dbReference type="PROSITE" id="PS50011"/>
    </source>
</evidence>
<dbReference type="PROSITE" id="PS00107">
    <property type="entry name" value="PROTEIN_KINASE_ATP"/>
    <property type="match status" value="1"/>
</dbReference>
<evidence type="ECO:0000313" key="13">
    <source>
        <dbReference type="EMBL" id="CAF1095455.1"/>
    </source>
</evidence>